<keyword evidence="5" id="KW-0378">Hydrolase</keyword>
<name>A0A5B8Z8U2_CYTDA</name>
<accession>A0A5B8Z8U2</accession>
<dbReference type="EMBL" id="CP042593">
    <property type="protein sequence ID" value="QED49378.1"/>
    <property type="molecule type" value="Genomic_DNA"/>
</dbReference>
<evidence type="ECO:0000256" key="6">
    <source>
        <dbReference type="ARBA" id="ARBA00023204"/>
    </source>
</evidence>
<dbReference type="Proteomes" id="UP000321555">
    <property type="component" value="Chromosome"/>
</dbReference>
<dbReference type="OrthoDB" id="9782576at2"/>
<proteinExistence type="predicted"/>
<dbReference type="InterPro" id="IPR036237">
    <property type="entry name" value="Xyl_isomerase-like_sf"/>
</dbReference>
<organism evidence="7 8">
    <name type="scientific">Cytobacillus dafuensis</name>
    <name type="common">Bacillus dafuensis</name>
    <dbReference type="NCBI Taxonomy" id="1742359"/>
    <lineage>
        <taxon>Bacteria</taxon>
        <taxon>Bacillati</taxon>
        <taxon>Bacillota</taxon>
        <taxon>Bacilli</taxon>
        <taxon>Bacillales</taxon>
        <taxon>Bacillaceae</taxon>
        <taxon>Cytobacillus</taxon>
    </lineage>
</organism>
<dbReference type="AlphaFoldDB" id="A0A5B8Z8U2"/>
<dbReference type="GO" id="GO:0009411">
    <property type="term" value="P:response to UV"/>
    <property type="evidence" value="ECO:0007669"/>
    <property type="project" value="InterPro"/>
</dbReference>
<evidence type="ECO:0000256" key="2">
    <source>
        <dbReference type="ARBA" id="ARBA00022759"/>
    </source>
</evidence>
<dbReference type="GO" id="GO:0006289">
    <property type="term" value="P:nucleotide-excision repair"/>
    <property type="evidence" value="ECO:0007669"/>
    <property type="project" value="InterPro"/>
</dbReference>
<evidence type="ECO:0000256" key="1">
    <source>
        <dbReference type="ARBA" id="ARBA00022722"/>
    </source>
</evidence>
<dbReference type="SUPFAM" id="SSF51658">
    <property type="entry name" value="Xylose isomerase-like"/>
    <property type="match status" value="1"/>
</dbReference>
<keyword evidence="2 7" id="KW-0255">Endonuclease</keyword>
<keyword evidence="1" id="KW-0540">Nuclease</keyword>
<dbReference type="PANTHER" id="PTHR31290:SF5">
    <property type="entry name" value="UV-DAMAGE ENDONUCLEASE"/>
    <property type="match status" value="1"/>
</dbReference>
<dbReference type="GO" id="GO:0016787">
    <property type="term" value="F:hydrolase activity"/>
    <property type="evidence" value="ECO:0007669"/>
    <property type="project" value="UniProtKB-KW"/>
</dbReference>
<evidence type="ECO:0000313" key="7">
    <source>
        <dbReference type="EMBL" id="QED49378.1"/>
    </source>
</evidence>
<dbReference type="KEGG" id="bda:FSZ17_20090"/>
<gene>
    <name evidence="7" type="primary">uvsE</name>
    <name evidence="7" type="ORF">FSZ17_20090</name>
</gene>
<keyword evidence="4" id="KW-0228">DNA excision</keyword>
<dbReference type="STRING" id="1742359.GCA_001439625_03547"/>
<keyword evidence="6" id="KW-0234">DNA repair</keyword>
<protein>
    <submittedName>
        <fullName evidence="7">UV DNA damage repair endonuclease UvsE</fullName>
    </submittedName>
</protein>
<dbReference type="Gene3D" id="3.20.20.150">
    <property type="entry name" value="Divalent-metal-dependent TIM barrel enzymes"/>
    <property type="match status" value="1"/>
</dbReference>
<sequence length="321" mass="37461">MTIIRLGYVAMSMGLKSASPSKTMTFAQFQKIGNREAAIQKLESITLINLQNTLRHLKHNAASEIHFYRLTSRLIPLATHEVLKDWDYLSPLQGSLRTIGDFAKRYKMRIDFHPDHFVLINSKEKHILINSLNTLKLHYLLLKGMGIDSTHRCVMHVGGNYKETEKSLERFIDNWMEVPKSIQKMIMLENDDTSFTLENTLFLCEKLGIPLVFDYHHHLAHHQNINWETNWDRVVHTWRDSPLPIKMHISSPKSETSFRYHSDFIDSGMFFKFLKEIKGSVTQIDCMIEAKRKDEALFKLMDEIKTRTDVEIIDGSSFHLK</sequence>
<dbReference type="PANTHER" id="PTHR31290">
    <property type="entry name" value="UV-DAMAGE ENDONUCLEASE"/>
    <property type="match status" value="1"/>
</dbReference>
<dbReference type="RefSeq" id="WP_057773681.1">
    <property type="nucleotide sequence ID" value="NZ_CP042593.1"/>
</dbReference>
<reference evidence="8" key="1">
    <citation type="submission" date="2019-08" db="EMBL/GenBank/DDBJ databases">
        <authorList>
            <person name="Zheng X."/>
        </authorList>
    </citation>
    <scope>NUCLEOTIDE SEQUENCE [LARGE SCALE GENOMIC DNA]</scope>
    <source>
        <strain evidence="8">FJAT-25496</strain>
    </source>
</reference>
<evidence type="ECO:0000256" key="5">
    <source>
        <dbReference type="ARBA" id="ARBA00022801"/>
    </source>
</evidence>
<dbReference type="GO" id="GO:0004519">
    <property type="term" value="F:endonuclease activity"/>
    <property type="evidence" value="ECO:0007669"/>
    <property type="project" value="UniProtKB-KW"/>
</dbReference>
<evidence type="ECO:0000256" key="4">
    <source>
        <dbReference type="ARBA" id="ARBA00022769"/>
    </source>
</evidence>
<dbReference type="InterPro" id="IPR004601">
    <property type="entry name" value="UvdE"/>
</dbReference>
<keyword evidence="3" id="KW-0227">DNA damage</keyword>
<keyword evidence="8" id="KW-1185">Reference proteome</keyword>
<evidence type="ECO:0000256" key="3">
    <source>
        <dbReference type="ARBA" id="ARBA00022763"/>
    </source>
</evidence>
<dbReference type="NCBIfam" id="TIGR00629">
    <property type="entry name" value="uvde"/>
    <property type="match status" value="1"/>
</dbReference>
<evidence type="ECO:0000313" key="8">
    <source>
        <dbReference type="Proteomes" id="UP000321555"/>
    </source>
</evidence>
<dbReference type="Pfam" id="PF03851">
    <property type="entry name" value="UvdE"/>
    <property type="match status" value="1"/>
</dbReference>